<dbReference type="InParanoid" id="A0A6I8VCU1"/>
<feature type="compositionally biased region" description="Pro residues" evidence="7">
    <location>
        <begin position="182"/>
        <end position="193"/>
    </location>
</feature>
<dbReference type="Pfam" id="PF00418">
    <property type="entry name" value="Tubulin-binding"/>
    <property type="match status" value="4"/>
</dbReference>
<evidence type="ECO:0000256" key="6">
    <source>
        <dbReference type="RuleBase" id="RU000686"/>
    </source>
</evidence>
<name>A0A6I8VCU1_DROPS</name>
<dbReference type="GO" id="GO:0031175">
    <property type="term" value="P:neuron projection development"/>
    <property type="evidence" value="ECO:0007669"/>
    <property type="project" value="TreeGrafter"/>
</dbReference>
<feature type="region of interest" description="Disordered" evidence="7">
    <location>
        <begin position="1"/>
        <end position="529"/>
    </location>
</feature>
<feature type="compositionally biased region" description="Basic and acidic residues" evidence="7">
    <location>
        <begin position="8"/>
        <end position="46"/>
    </location>
</feature>
<dbReference type="GO" id="GO:0008017">
    <property type="term" value="F:microtubule binding"/>
    <property type="evidence" value="ECO:0007669"/>
    <property type="project" value="InterPro"/>
</dbReference>
<dbReference type="AlphaFoldDB" id="A0A6I8VCU1"/>
<evidence type="ECO:0000256" key="2">
    <source>
        <dbReference type="ARBA" id="ARBA00022490"/>
    </source>
</evidence>
<dbReference type="InterPro" id="IPR027324">
    <property type="entry name" value="MAP2/MAP4/Tau"/>
</dbReference>
<feature type="compositionally biased region" description="Basic residues" evidence="7">
    <location>
        <begin position="766"/>
        <end position="775"/>
    </location>
</feature>
<evidence type="ECO:0000256" key="7">
    <source>
        <dbReference type="SAM" id="MobiDB-lite"/>
    </source>
</evidence>
<feature type="region of interest" description="Disordered" evidence="7">
    <location>
        <begin position="626"/>
        <end position="648"/>
    </location>
</feature>
<proteinExistence type="predicted"/>
<feature type="compositionally biased region" description="Low complexity" evidence="7">
    <location>
        <begin position="488"/>
        <end position="506"/>
    </location>
</feature>
<dbReference type="RefSeq" id="XP_015038621.2">
    <property type="nucleotide sequence ID" value="XM_015183135.2"/>
</dbReference>
<feature type="compositionally biased region" description="Low complexity" evidence="7">
    <location>
        <begin position="325"/>
        <end position="360"/>
    </location>
</feature>
<dbReference type="PANTHER" id="PTHR11501">
    <property type="entry name" value="MICROTUBULE-ASSOCIATED PROTEIN"/>
    <property type="match status" value="1"/>
</dbReference>
<feature type="compositionally biased region" description="Low complexity" evidence="7">
    <location>
        <begin position="459"/>
        <end position="472"/>
    </location>
</feature>
<feature type="compositionally biased region" description="Polar residues" evidence="7">
    <location>
        <begin position="94"/>
        <end position="103"/>
    </location>
</feature>
<dbReference type="Proteomes" id="UP000001819">
    <property type="component" value="Chromosome 2"/>
</dbReference>
<keyword evidence="5 6" id="KW-0206">Cytoskeleton</keyword>
<reference evidence="9" key="2">
    <citation type="submission" date="2025-08" db="UniProtKB">
        <authorList>
            <consortium name="RefSeq"/>
        </authorList>
    </citation>
    <scope>IDENTIFICATION</scope>
    <source>
        <strain evidence="9">MV-25-SWS-2005</strain>
        <tissue evidence="9">Whole body</tissue>
    </source>
</reference>
<gene>
    <name evidence="9" type="primary">tau</name>
</gene>
<evidence type="ECO:0000256" key="4">
    <source>
        <dbReference type="ARBA" id="ARBA00022737"/>
    </source>
</evidence>
<feature type="compositionally biased region" description="Low complexity" evidence="7">
    <location>
        <begin position="194"/>
        <end position="206"/>
    </location>
</feature>
<feature type="compositionally biased region" description="Pro residues" evidence="7">
    <location>
        <begin position="254"/>
        <end position="276"/>
    </location>
</feature>
<evidence type="ECO:0000256" key="1">
    <source>
        <dbReference type="ARBA" id="ARBA00004245"/>
    </source>
</evidence>
<protein>
    <recommendedName>
        <fullName evidence="6">Microtubule-associated protein</fullName>
    </recommendedName>
</protein>
<feature type="compositionally biased region" description="Polar residues" evidence="7">
    <location>
        <begin position="127"/>
        <end position="139"/>
    </location>
</feature>
<feature type="compositionally biased region" description="Basic and acidic residues" evidence="7">
    <location>
        <begin position="626"/>
        <end position="635"/>
    </location>
</feature>
<evidence type="ECO:0000256" key="3">
    <source>
        <dbReference type="ARBA" id="ARBA00022553"/>
    </source>
</evidence>
<keyword evidence="2 6" id="KW-0963">Cytoplasm</keyword>
<evidence type="ECO:0000313" key="9">
    <source>
        <dbReference type="RefSeq" id="XP_015038621.2"/>
    </source>
</evidence>
<dbReference type="InterPro" id="IPR001084">
    <property type="entry name" value="MAP_tubulin-bd_rpt"/>
</dbReference>
<comment type="subcellular location">
    <subcellularLocation>
        <location evidence="1 6">Cytoplasm</location>
        <location evidence="1 6">Cytoskeleton</location>
    </subcellularLocation>
</comment>
<feature type="compositionally biased region" description="Pro residues" evidence="7">
    <location>
        <begin position="207"/>
        <end position="225"/>
    </location>
</feature>
<feature type="compositionally biased region" description="Polar residues" evidence="7">
    <location>
        <begin position="63"/>
        <end position="86"/>
    </location>
</feature>
<dbReference type="GO" id="GO:0043005">
    <property type="term" value="C:neuron projection"/>
    <property type="evidence" value="ECO:0007669"/>
    <property type="project" value="TreeGrafter"/>
</dbReference>
<keyword evidence="6" id="KW-0493">Microtubule</keyword>
<dbReference type="PROSITE" id="PS51491">
    <property type="entry name" value="TAU_MAP_2"/>
    <property type="match status" value="4"/>
</dbReference>
<evidence type="ECO:0000256" key="5">
    <source>
        <dbReference type="ARBA" id="ARBA00023212"/>
    </source>
</evidence>
<evidence type="ECO:0000313" key="8">
    <source>
        <dbReference type="Proteomes" id="UP000001819"/>
    </source>
</evidence>
<dbReference type="PANTHER" id="PTHR11501:SF18">
    <property type="entry name" value="MICROTUBULE-ASSOCIATED PROTEIN"/>
    <property type="match status" value="1"/>
</dbReference>
<keyword evidence="8" id="KW-1185">Reference proteome</keyword>
<dbReference type="FunCoup" id="A0A6I8VCU1">
    <property type="interactions" value="6"/>
</dbReference>
<organism evidence="8 9">
    <name type="scientific">Drosophila pseudoobscura pseudoobscura</name>
    <name type="common">Fruit fly</name>
    <dbReference type="NCBI Taxonomy" id="46245"/>
    <lineage>
        <taxon>Eukaryota</taxon>
        <taxon>Metazoa</taxon>
        <taxon>Ecdysozoa</taxon>
        <taxon>Arthropoda</taxon>
        <taxon>Hexapoda</taxon>
        <taxon>Insecta</taxon>
        <taxon>Pterygota</taxon>
        <taxon>Neoptera</taxon>
        <taxon>Endopterygota</taxon>
        <taxon>Diptera</taxon>
        <taxon>Brachycera</taxon>
        <taxon>Muscomorpha</taxon>
        <taxon>Ephydroidea</taxon>
        <taxon>Drosophilidae</taxon>
        <taxon>Drosophila</taxon>
        <taxon>Sophophora</taxon>
    </lineage>
</organism>
<feature type="compositionally biased region" description="Pro residues" evidence="7">
    <location>
        <begin position="361"/>
        <end position="371"/>
    </location>
</feature>
<reference evidence="8" key="1">
    <citation type="submission" date="2024-06" db="UniProtKB">
        <authorList>
            <consortium name="RefSeq"/>
        </authorList>
    </citation>
    <scope>NUCLEOTIDE SEQUENCE [LARGE SCALE GENOMIC DNA]</scope>
    <source>
        <strain evidence="8">MV2-25</strain>
    </source>
</reference>
<feature type="compositionally biased region" description="Pro residues" evidence="7">
    <location>
        <begin position="283"/>
        <end position="293"/>
    </location>
</feature>
<dbReference type="PROSITE" id="PS00229">
    <property type="entry name" value="TAU_MAP_1"/>
    <property type="match status" value="1"/>
</dbReference>
<accession>A0A6I8VCU1</accession>
<keyword evidence="3" id="KW-0597">Phosphoprotein</keyword>
<keyword evidence="4" id="KW-0677">Repeat</keyword>
<dbReference type="GO" id="GO:0000226">
    <property type="term" value="P:microtubule cytoskeleton organization"/>
    <property type="evidence" value="ECO:0007669"/>
    <property type="project" value="TreeGrafter"/>
</dbReference>
<sequence>MYGTANERSQERPESETAPQERRVASNRRPSYEAAERSSRAMDRSSYETASAEPASIDRSRQQLRPQTNAEYSSSMDRSSYETSNADYDRSKQQMRPQSNSEYSFMDRSAYDAATVDYSKQQQQQQRPQSTIDYPTSFGTAKERTLPHSNPQPQQQPQPQHPPPKHNTEYVRKPQNYVLPPQMRPPVGPPQQRPPFAGARPMVGMGPRPPMPPPNMGARQMPPPLRNTESKSNLIMGPPQMRPGMPPQLSLQQPRPPNAGGPLSPPGQGPPRPPGGFPWTPSGAPPGMPPGARPPQNMTRPPPPTFARPAPGQPLQAPFRPTFNQQPMQQLQQQPPHQQAPPQQQQQQQQQQQPHIQQQPQPQPQPPPQLRPPSSMGAHNDDDDDVIMGPAVTPLKTFNMKADPMGSPLLEDTEPPFETSRSSAPAEAQRKGKGPALKGDNDSGVDESTQEKDRNGPISPSSPVKTPTSTSSKADKSGISRPPSATPSNKSASKSRSASKNRLLLKTPEPEPVKKVPMNKVQVGHAPSPNLKAVRSKIGSLDNATYKPGGGHVKIESKKVEIKAAPRIEAKNDKYMPKGGEKKIVTTKLQWNAKSKIGSLDNAAYKPGGGDKKIETLKMDFKDKAKPKVGSKDNVKYQPGGGDIKDNQPKEIQTQKIEIKAQSKVGSWDNVKHRPGGGEKKIFDDKDYLKNVEHSAALTTPPTQFEAQGRLIATIHLEFGLCNSDCYWKAPRIQRATTLTSSMSLPAECLVLSVSMPSLNSEPKRPKSAGPKKKPSQAVHQKPFRLY</sequence>
<dbReference type="GO" id="GO:0005874">
    <property type="term" value="C:microtubule"/>
    <property type="evidence" value="ECO:0007669"/>
    <property type="project" value="UniProtKB-KW"/>
</dbReference>
<feature type="region of interest" description="Disordered" evidence="7">
    <location>
        <begin position="759"/>
        <end position="787"/>
    </location>
</feature>